<dbReference type="Gene3D" id="3.40.50.300">
    <property type="entry name" value="P-loop containing nucleotide triphosphate hydrolases"/>
    <property type="match status" value="1"/>
</dbReference>
<evidence type="ECO:0000313" key="8">
    <source>
        <dbReference type="Proteomes" id="UP000694941"/>
    </source>
</evidence>
<keyword evidence="4" id="KW-0547">Nucleotide-binding</keyword>
<dbReference type="InterPro" id="IPR027417">
    <property type="entry name" value="P-loop_NTPase"/>
</dbReference>
<dbReference type="RefSeq" id="XP_022258718.1">
    <property type="nucleotide sequence ID" value="XM_022403010.1"/>
</dbReference>
<evidence type="ECO:0000313" key="9">
    <source>
        <dbReference type="RefSeq" id="XP_022258718.1"/>
    </source>
</evidence>
<dbReference type="RefSeq" id="XP_022258719.1">
    <property type="nucleotide sequence ID" value="XM_022403011.1"/>
</dbReference>
<gene>
    <name evidence="9 10" type="primary">LOC106474708</name>
</gene>
<dbReference type="PROSITE" id="PS51421">
    <property type="entry name" value="RAS"/>
    <property type="match status" value="1"/>
</dbReference>
<dbReference type="PANTHER" id="PTHR46149">
    <property type="entry name" value="MIP08469P"/>
    <property type="match status" value="1"/>
</dbReference>
<dbReference type="Pfam" id="PF00071">
    <property type="entry name" value="Ras"/>
    <property type="match status" value="1"/>
</dbReference>
<accession>A0ABM1TS63</accession>
<evidence type="ECO:0000256" key="6">
    <source>
        <dbReference type="ARBA" id="ARBA00023288"/>
    </source>
</evidence>
<dbReference type="InterPro" id="IPR005225">
    <property type="entry name" value="Small_GTP-bd"/>
</dbReference>
<protein>
    <submittedName>
        <fullName evidence="9 10">Dexamethasone-induced Ras-related protein 1-like</fullName>
    </submittedName>
</protein>
<reference evidence="9 10" key="1">
    <citation type="submission" date="2025-05" db="UniProtKB">
        <authorList>
            <consortium name="RefSeq"/>
        </authorList>
    </citation>
    <scope>IDENTIFICATION</scope>
    <source>
        <tissue evidence="9 10">Muscle</tissue>
    </source>
</reference>
<dbReference type="GeneID" id="106474708"/>
<evidence type="ECO:0000256" key="4">
    <source>
        <dbReference type="ARBA" id="ARBA00023134"/>
    </source>
</evidence>
<evidence type="ECO:0000256" key="5">
    <source>
        <dbReference type="ARBA" id="ARBA00023136"/>
    </source>
</evidence>
<dbReference type="PRINTS" id="PR00449">
    <property type="entry name" value="RASTRNSFRMNG"/>
</dbReference>
<dbReference type="SUPFAM" id="SSF52540">
    <property type="entry name" value="P-loop containing nucleoside triphosphate hydrolases"/>
    <property type="match status" value="1"/>
</dbReference>
<evidence type="ECO:0000256" key="7">
    <source>
        <dbReference type="ARBA" id="ARBA00038061"/>
    </source>
</evidence>
<dbReference type="InterPro" id="IPR001806">
    <property type="entry name" value="Small_GTPase"/>
</dbReference>
<evidence type="ECO:0000256" key="2">
    <source>
        <dbReference type="ARBA" id="ARBA00022475"/>
    </source>
</evidence>
<dbReference type="InterPro" id="IPR052236">
    <property type="entry name" value="Small_GTPase_RasD"/>
</dbReference>
<name>A0ABM1TS63_LIMPO</name>
<comment type="subcellular location">
    <subcellularLocation>
        <location evidence="1">Cell membrane</location>
        <topology evidence="1">Lipid-anchor</topology>
    </subcellularLocation>
</comment>
<keyword evidence="2" id="KW-1003">Cell membrane</keyword>
<dbReference type="SMART" id="SM00173">
    <property type="entry name" value="RAS"/>
    <property type="match status" value="1"/>
</dbReference>
<sequence length="235" mass="26169">MDHKTPGFSHGRLMRAASIAQDVAISSSLKDHYRLVVMGSSRVGKTAIIKRFLYQSFTAEYKPTVEELLTTEYDVRGAILKLDILDTSGSYEFPAMRHLAISSGDAFVLVYSIDDADSFEEVRRLRDSVLEIRSSGVPIVVAGNKSDLEEKRSVRKELAETLVCIDWEHGFVESSAKDNINISTIFKELFLQGHLDCPKPSFPPSRGRRSSLPVNAIPVYFKGKHSPKRSSCALS</sequence>
<comment type="similarity">
    <text evidence="7">Belongs to the small GTPase superfamily. RasD family.</text>
</comment>
<dbReference type="SMART" id="SM00175">
    <property type="entry name" value="RAB"/>
    <property type="match status" value="1"/>
</dbReference>
<evidence type="ECO:0000256" key="1">
    <source>
        <dbReference type="ARBA" id="ARBA00004193"/>
    </source>
</evidence>
<keyword evidence="4" id="KW-0342">GTP-binding</keyword>
<evidence type="ECO:0000256" key="3">
    <source>
        <dbReference type="ARBA" id="ARBA00022481"/>
    </source>
</evidence>
<keyword evidence="6" id="KW-0449">Lipoprotein</keyword>
<dbReference type="NCBIfam" id="TIGR00231">
    <property type="entry name" value="small_GTP"/>
    <property type="match status" value="1"/>
</dbReference>
<keyword evidence="3" id="KW-0488">Methylation</keyword>
<evidence type="ECO:0000313" key="10">
    <source>
        <dbReference type="RefSeq" id="XP_022258719.1"/>
    </source>
</evidence>
<organism evidence="8 10">
    <name type="scientific">Limulus polyphemus</name>
    <name type="common">Atlantic horseshoe crab</name>
    <dbReference type="NCBI Taxonomy" id="6850"/>
    <lineage>
        <taxon>Eukaryota</taxon>
        <taxon>Metazoa</taxon>
        <taxon>Ecdysozoa</taxon>
        <taxon>Arthropoda</taxon>
        <taxon>Chelicerata</taxon>
        <taxon>Merostomata</taxon>
        <taxon>Xiphosura</taxon>
        <taxon>Limulidae</taxon>
        <taxon>Limulus</taxon>
    </lineage>
</organism>
<dbReference type="PROSITE" id="PS51419">
    <property type="entry name" value="RAB"/>
    <property type="match status" value="1"/>
</dbReference>
<dbReference type="Proteomes" id="UP000694941">
    <property type="component" value="Unplaced"/>
</dbReference>
<dbReference type="SMART" id="SM00174">
    <property type="entry name" value="RHO"/>
    <property type="match status" value="1"/>
</dbReference>
<keyword evidence="5" id="KW-0472">Membrane</keyword>
<keyword evidence="8" id="KW-1185">Reference proteome</keyword>
<proteinExistence type="inferred from homology"/>
<dbReference type="PANTHER" id="PTHR46149:SF7">
    <property type="entry name" value="GTP-BINDING PROTEIN DI-RAS2"/>
    <property type="match status" value="1"/>
</dbReference>